<dbReference type="InterPro" id="IPR017850">
    <property type="entry name" value="Alkaline_phosphatase_core_sf"/>
</dbReference>
<dbReference type="AlphaFoldDB" id="T1B5S6"/>
<sequence length="175" mass="19337">MLTIAKQAREGDLTGNRERYRVVGHGDSGQFPYARIRPTDRQYATLQERVGEERHCLRHHVAHGVAHSSRDARGNVVAGHVLNLVTSATRRRTPLSPAAPSYAREVVQRGSRVTVEFQGRIGRDWRDSTPWWPPTPTPPPHAPNVMMVVLDDVGFAQLGCYGSTITTPVIDALAA</sequence>
<accession>T1B5S6</accession>
<feature type="non-terminal residue" evidence="1">
    <location>
        <position position="175"/>
    </location>
</feature>
<proteinExistence type="predicted"/>
<dbReference type="EMBL" id="AUZY01004350">
    <property type="protein sequence ID" value="EQD63793.1"/>
    <property type="molecule type" value="Genomic_DNA"/>
</dbReference>
<dbReference type="SUPFAM" id="SSF53649">
    <property type="entry name" value="Alkaline phosphatase-like"/>
    <property type="match status" value="1"/>
</dbReference>
<name>T1B5S6_9ZZZZ</name>
<gene>
    <name evidence="1" type="ORF">B1B_06855</name>
</gene>
<dbReference type="Gene3D" id="3.40.720.10">
    <property type="entry name" value="Alkaline Phosphatase, subunit A"/>
    <property type="match status" value="1"/>
</dbReference>
<organism evidence="1">
    <name type="scientific">mine drainage metagenome</name>
    <dbReference type="NCBI Taxonomy" id="410659"/>
    <lineage>
        <taxon>unclassified sequences</taxon>
        <taxon>metagenomes</taxon>
        <taxon>ecological metagenomes</taxon>
    </lineage>
</organism>
<evidence type="ECO:0000313" key="1">
    <source>
        <dbReference type="EMBL" id="EQD63793.1"/>
    </source>
</evidence>
<reference evidence="1" key="2">
    <citation type="journal article" date="2014" name="ISME J.">
        <title>Microbial stratification in low pH oxic and suboxic macroscopic growths along an acid mine drainage.</title>
        <authorList>
            <person name="Mendez-Garcia C."/>
            <person name="Mesa V."/>
            <person name="Sprenger R.R."/>
            <person name="Richter M."/>
            <person name="Diez M.S."/>
            <person name="Solano J."/>
            <person name="Bargiela R."/>
            <person name="Golyshina O.V."/>
            <person name="Manteca A."/>
            <person name="Ramos J.L."/>
            <person name="Gallego J.R."/>
            <person name="Llorente I."/>
            <person name="Martins Dos Santos V.A."/>
            <person name="Jensen O.N."/>
            <person name="Pelaez A.I."/>
            <person name="Sanchez J."/>
            <person name="Ferrer M."/>
        </authorList>
    </citation>
    <scope>NUCLEOTIDE SEQUENCE</scope>
</reference>
<comment type="caution">
    <text evidence="1">The sequence shown here is derived from an EMBL/GenBank/DDBJ whole genome shotgun (WGS) entry which is preliminary data.</text>
</comment>
<protein>
    <submittedName>
        <fullName evidence="1">Uncharacterized protein</fullName>
    </submittedName>
</protein>
<reference evidence="1" key="1">
    <citation type="submission" date="2013-08" db="EMBL/GenBank/DDBJ databases">
        <authorList>
            <person name="Mendez C."/>
            <person name="Richter M."/>
            <person name="Ferrer M."/>
            <person name="Sanchez J."/>
        </authorList>
    </citation>
    <scope>NUCLEOTIDE SEQUENCE</scope>
</reference>